<keyword evidence="1" id="KW-0547">Nucleotide-binding</keyword>
<feature type="region of interest" description="Disordered" evidence="7">
    <location>
        <begin position="384"/>
        <end position="437"/>
    </location>
</feature>
<dbReference type="PROSITE" id="PS00676">
    <property type="entry name" value="SIGMA54_INTERACT_2"/>
    <property type="match status" value="1"/>
</dbReference>
<evidence type="ECO:0000256" key="3">
    <source>
        <dbReference type="ARBA" id="ARBA00023015"/>
    </source>
</evidence>
<dbReference type="CDD" id="cd00009">
    <property type="entry name" value="AAA"/>
    <property type="match status" value="1"/>
</dbReference>
<dbReference type="PANTHER" id="PTHR32071:SF21">
    <property type="entry name" value="TRANSCRIPTIONAL REGULATORY PROTEIN FLGR"/>
    <property type="match status" value="1"/>
</dbReference>
<dbReference type="InterPro" id="IPR003593">
    <property type="entry name" value="AAA+_ATPase"/>
</dbReference>
<dbReference type="InterPro" id="IPR027417">
    <property type="entry name" value="P-loop_NTPase"/>
</dbReference>
<evidence type="ECO:0000313" key="10">
    <source>
        <dbReference type="Proteomes" id="UP000005555"/>
    </source>
</evidence>
<dbReference type="PROSITE" id="PS50045">
    <property type="entry name" value="SIGMA54_INTERACT_4"/>
    <property type="match status" value="1"/>
</dbReference>
<dbReference type="SUPFAM" id="SSF46689">
    <property type="entry name" value="Homeodomain-like"/>
    <property type="match status" value="1"/>
</dbReference>
<name>Q1YV61_9GAMM</name>
<dbReference type="SUPFAM" id="SSF52540">
    <property type="entry name" value="P-loop containing nucleoside triphosphate hydrolases"/>
    <property type="match status" value="1"/>
</dbReference>
<evidence type="ECO:0000256" key="1">
    <source>
        <dbReference type="ARBA" id="ARBA00022741"/>
    </source>
</evidence>
<dbReference type="Proteomes" id="UP000005555">
    <property type="component" value="Unassembled WGS sequence"/>
</dbReference>
<dbReference type="InterPro" id="IPR025944">
    <property type="entry name" value="Sigma_54_int_dom_CS"/>
</dbReference>
<evidence type="ECO:0000259" key="8">
    <source>
        <dbReference type="PROSITE" id="PS50045"/>
    </source>
</evidence>
<evidence type="ECO:0000256" key="7">
    <source>
        <dbReference type="SAM" id="MobiDB-lite"/>
    </source>
</evidence>
<dbReference type="PANTHER" id="PTHR32071">
    <property type="entry name" value="TRANSCRIPTIONAL REGULATORY PROTEIN"/>
    <property type="match status" value="1"/>
</dbReference>
<dbReference type="eggNOG" id="COG2204">
    <property type="taxonomic scope" value="Bacteria"/>
</dbReference>
<dbReference type="AlphaFoldDB" id="Q1YV61"/>
<gene>
    <name evidence="9" type="ORF">GB2207_08561</name>
</gene>
<evidence type="ECO:0000256" key="6">
    <source>
        <dbReference type="SAM" id="Coils"/>
    </source>
</evidence>
<keyword evidence="4" id="KW-0238">DNA-binding</keyword>
<dbReference type="InterPro" id="IPR025943">
    <property type="entry name" value="Sigma_54_int_dom_ATP-bd_2"/>
</dbReference>
<comment type="caution">
    <text evidence="9">The sequence shown here is derived from an EMBL/GenBank/DDBJ whole genome shotgun (WGS) entry which is preliminary data.</text>
</comment>
<keyword evidence="2" id="KW-0067">ATP-binding</keyword>
<feature type="domain" description="Sigma-54 factor interaction" evidence="8">
    <location>
        <begin position="133"/>
        <end position="360"/>
    </location>
</feature>
<feature type="compositionally biased region" description="Polar residues" evidence="7">
    <location>
        <begin position="412"/>
        <end position="437"/>
    </location>
</feature>
<dbReference type="GO" id="GO:0005524">
    <property type="term" value="F:ATP binding"/>
    <property type="evidence" value="ECO:0007669"/>
    <property type="project" value="UniProtKB-KW"/>
</dbReference>
<dbReference type="Gene3D" id="1.10.8.60">
    <property type="match status" value="1"/>
</dbReference>
<keyword evidence="6" id="KW-0175">Coiled coil</keyword>
<evidence type="ECO:0000256" key="2">
    <source>
        <dbReference type="ARBA" id="ARBA00022840"/>
    </source>
</evidence>
<dbReference type="STRING" id="314287.GB2207_08561"/>
<dbReference type="GO" id="GO:0006355">
    <property type="term" value="P:regulation of DNA-templated transcription"/>
    <property type="evidence" value="ECO:0007669"/>
    <property type="project" value="InterPro"/>
</dbReference>
<dbReference type="InterPro" id="IPR058031">
    <property type="entry name" value="AAA_lid_NorR"/>
</dbReference>
<proteinExistence type="predicted"/>
<feature type="compositionally biased region" description="Basic residues" evidence="7">
    <location>
        <begin position="397"/>
        <end position="408"/>
    </location>
</feature>
<protein>
    <submittedName>
        <fullName evidence="9">Putative response regulator</fullName>
    </submittedName>
</protein>
<accession>Q1YV61</accession>
<dbReference type="InterPro" id="IPR009057">
    <property type="entry name" value="Homeodomain-like_sf"/>
</dbReference>
<reference evidence="9 10" key="1">
    <citation type="submission" date="2006-03" db="EMBL/GenBank/DDBJ databases">
        <authorList>
            <person name="Giovannoni S.J."/>
            <person name="Cho J.-C."/>
            <person name="Ferriera S."/>
            <person name="Johnson J."/>
            <person name="Kravitz S."/>
            <person name="Halpern A."/>
            <person name="Remington K."/>
            <person name="Beeson K."/>
            <person name="Tran B."/>
            <person name="Rogers Y.-H."/>
            <person name="Friedman R."/>
            <person name="Venter J.C."/>
        </authorList>
    </citation>
    <scope>NUCLEOTIDE SEQUENCE [LARGE SCALE GENOMIC DNA]</scope>
    <source>
        <strain evidence="9 10">HTCC2207</strain>
    </source>
</reference>
<dbReference type="Pfam" id="PF00158">
    <property type="entry name" value="Sigma54_activat"/>
    <property type="match status" value="1"/>
</dbReference>
<dbReference type="HOGENOM" id="CLU_000445_0_6_6"/>
<evidence type="ECO:0000256" key="4">
    <source>
        <dbReference type="ARBA" id="ARBA00023125"/>
    </source>
</evidence>
<sequence length="490" mass="53518">MTEHKMINVLWFDTNRPLSPTEVVNYAGEGLAITQVDGAEPDNAALLAAQLLVVSLDQSTQELKQLQARLAAASSTAPIVARVDRSNFELGIRAMREGALSVISSGPFDAAEWAEVLELAQCEPVKNNSQPAFVFADPVSRNLLALAERVAQVDVTVLVTGPTGAGKEVLARILHDASARHQGPFVALNCAAMPENLIEDMLFGHEKGSFTGASKVQPGLFEQAEGGTLFLDEIGEMSFHLQAKLLRILQERSVVRLGGQKAIDLNVRVIAATNRDLKAAIAQQAFREDLYFRLTAFKLTIPSLNERPKDILPLAELFLNQQSGAAQVSRLTRAAQRSLESYRWPGNVRELQNVLVRGMVLANGAPIDVQHLLFDDIQLADSYDSRPNPAQGNPFARHSHSAHSHSMHSHSGPAQASADSQPFWSTPQASSESLNGTVKHSEWQAIMNALNGSRSREHAAEQLGISPRTLRHKLQRLREQGINVTRAYAR</sequence>
<dbReference type="Gene3D" id="3.40.50.300">
    <property type="entry name" value="P-loop containing nucleotide triphosphate hydrolases"/>
    <property type="match status" value="1"/>
</dbReference>
<dbReference type="Pfam" id="PF25601">
    <property type="entry name" value="AAA_lid_14"/>
    <property type="match status" value="1"/>
</dbReference>
<keyword evidence="3" id="KW-0805">Transcription regulation</keyword>
<keyword evidence="5" id="KW-0804">Transcription</keyword>
<dbReference type="PROSITE" id="PS00688">
    <property type="entry name" value="SIGMA54_INTERACT_3"/>
    <property type="match status" value="1"/>
</dbReference>
<organism evidence="9 10">
    <name type="scientific">gamma proteobacterium HTCC2207</name>
    <dbReference type="NCBI Taxonomy" id="314287"/>
    <lineage>
        <taxon>Bacteria</taxon>
        <taxon>Pseudomonadati</taxon>
        <taxon>Pseudomonadota</taxon>
        <taxon>Gammaproteobacteria</taxon>
        <taxon>Cellvibrionales</taxon>
        <taxon>Porticoccaceae</taxon>
        <taxon>SAR92 clade</taxon>
    </lineage>
</organism>
<dbReference type="EMBL" id="AAPI01000001">
    <property type="protein sequence ID" value="EAS47847.1"/>
    <property type="molecule type" value="Genomic_DNA"/>
</dbReference>
<dbReference type="InterPro" id="IPR002078">
    <property type="entry name" value="Sigma_54_int"/>
</dbReference>
<keyword evidence="10" id="KW-1185">Reference proteome</keyword>
<evidence type="ECO:0000256" key="5">
    <source>
        <dbReference type="ARBA" id="ARBA00023163"/>
    </source>
</evidence>
<dbReference type="FunFam" id="3.40.50.300:FF:000006">
    <property type="entry name" value="DNA-binding transcriptional regulator NtrC"/>
    <property type="match status" value="1"/>
</dbReference>
<dbReference type="SMART" id="SM00382">
    <property type="entry name" value="AAA"/>
    <property type="match status" value="1"/>
</dbReference>
<evidence type="ECO:0000313" key="9">
    <source>
        <dbReference type="EMBL" id="EAS47847.1"/>
    </source>
</evidence>
<feature type="coiled-coil region" evidence="6">
    <location>
        <begin position="49"/>
        <end position="76"/>
    </location>
</feature>
<dbReference type="Pfam" id="PF02954">
    <property type="entry name" value="HTH_8"/>
    <property type="match status" value="1"/>
</dbReference>
<dbReference type="GO" id="GO:0043565">
    <property type="term" value="F:sequence-specific DNA binding"/>
    <property type="evidence" value="ECO:0007669"/>
    <property type="project" value="InterPro"/>
</dbReference>
<dbReference type="InterPro" id="IPR002197">
    <property type="entry name" value="HTH_Fis"/>
</dbReference>
<dbReference type="Gene3D" id="1.10.10.60">
    <property type="entry name" value="Homeodomain-like"/>
    <property type="match status" value="1"/>
</dbReference>